<feature type="compositionally biased region" description="Polar residues" evidence="1">
    <location>
        <begin position="161"/>
        <end position="174"/>
    </location>
</feature>
<feature type="compositionally biased region" description="Polar residues" evidence="1">
    <location>
        <begin position="224"/>
        <end position="239"/>
    </location>
</feature>
<dbReference type="EMBL" id="GBBM01004198">
    <property type="protein sequence ID" value="JAC31220.1"/>
    <property type="molecule type" value="mRNA"/>
</dbReference>
<keyword evidence="2" id="KW-0732">Signal</keyword>
<feature type="chain" id="PRO_5001521099" evidence="2">
    <location>
        <begin position="24"/>
        <end position="315"/>
    </location>
</feature>
<evidence type="ECO:0000256" key="1">
    <source>
        <dbReference type="SAM" id="MobiDB-lite"/>
    </source>
</evidence>
<protein>
    <submittedName>
        <fullName evidence="3">Putative papa 1</fullName>
    </submittedName>
</protein>
<feature type="compositionally biased region" description="Acidic residues" evidence="1">
    <location>
        <begin position="259"/>
        <end position="269"/>
    </location>
</feature>
<organism evidence="3">
    <name type="scientific">Amblyomma triste</name>
    <name type="common">Neotropical tick</name>
    <dbReference type="NCBI Taxonomy" id="251400"/>
    <lineage>
        <taxon>Eukaryota</taxon>
        <taxon>Metazoa</taxon>
        <taxon>Ecdysozoa</taxon>
        <taxon>Arthropoda</taxon>
        <taxon>Chelicerata</taxon>
        <taxon>Arachnida</taxon>
        <taxon>Acari</taxon>
        <taxon>Parasitiformes</taxon>
        <taxon>Ixodida</taxon>
        <taxon>Ixodoidea</taxon>
        <taxon>Ixodidae</taxon>
        <taxon>Amblyomminae</taxon>
        <taxon>Amblyomma</taxon>
    </lineage>
</organism>
<dbReference type="AlphaFoldDB" id="A0A023GEM2"/>
<name>A0A023GEM2_AMBTT</name>
<feature type="compositionally biased region" description="Acidic residues" evidence="1">
    <location>
        <begin position="294"/>
        <end position="315"/>
    </location>
</feature>
<evidence type="ECO:0000313" key="3">
    <source>
        <dbReference type="EMBL" id="JAC31220.1"/>
    </source>
</evidence>
<feature type="compositionally biased region" description="Basic and acidic residues" evidence="1">
    <location>
        <begin position="182"/>
        <end position="196"/>
    </location>
</feature>
<evidence type="ECO:0000256" key="2">
    <source>
        <dbReference type="SAM" id="SignalP"/>
    </source>
</evidence>
<sequence length="315" mass="33200">MRVGVLFLYVGAVCLSIIGRATGVPADPSTSGAVPPKCTRAFELGVFTWKRLFQPCVYLCSGFPISFENEDDGTACQVPGSAKGFCLDGKCIAPSEEPTPEAAAITTTVPTAEEFSAEPLKGSEGSSPDAVTEDLEKPATQTLSTHITEEETGVEDDESQNEAVTGSEDSVSTYEDSEVVSEENKTPGTEHYKATEGEQPEESQSESATGSGDGLNTDEVLPVSENSKGSAAQDSQGAEEQQAAESDDNDAANGSGDAPDADEEVSEVSEDSKAPTSEDYNAIKEEQTKPDTVVDVEDVEDDEPAELTQEKDEEE</sequence>
<accession>A0A023GEM2</accession>
<feature type="region of interest" description="Disordered" evidence="1">
    <location>
        <begin position="109"/>
        <end position="315"/>
    </location>
</feature>
<reference evidence="3" key="1">
    <citation type="submission" date="2014-03" db="EMBL/GenBank/DDBJ databases">
        <title>The sialotranscriptome of Amblyomma triste, Amblyomma parvum and Amblyomma cajennense ticks, uncovered by 454-based RNA-seq.</title>
        <authorList>
            <person name="Garcia G.R."/>
            <person name="Gardinassi L.G."/>
            <person name="Ribeiro J.M."/>
            <person name="Anatriello E."/>
            <person name="Ferreira B.R."/>
            <person name="Moreira H.N."/>
            <person name="Mafra C."/>
            <person name="Olegario M.M."/>
            <person name="Szabo P.J."/>
            <person name="Miranda-Santos I.K."/>
            <person name="Maruyama S.R."/>
        </authorList>
    </citation>
    <scope>NUCLEOTIDE SEQUENCE</scope>
    <source>
        <strain evidence="3">Mato Grasso do Sul</strain>
        <tissue evidence="3">Salivary glands</tissue>
    </source>
</reference>
<proteinExistence type="evidence at transcript level"/>
<feature type="compositionally biased region" description="Acidic residues" evidence="1">
    <location>
        <begin position="150"/>
        <end position="160"/>
    </location>
</feature>
<feature type="signal peptide" evidence="2">
    <location>
        <begin position="1"/>
        <end position="23"/>
    </location>
</feature>